<dbReference type="Pfam" id="PF13229">
    <property type="entry name" value="Beta_helix"/>
    <property type="match status" value="1"/>
</dbReference>
<dbReference type="InterPro" id="IPR059226">
    <property type="entry name" value="Choice_anch_Q_dom"/>
</dbReference>
<evidence type="ECO:0000259" key="2">
    <source>
        <dbReference type="Pfam" id="PF13229"/>
    </source>
</evidence>
<dbReference type="InterPro" id="IPR006626">
    <property type="entry name" value="PbH1"/>
</dbReference>
<dbReference type="InterPro" id="IPR039448">
    <property type="entry name" value="Beta_helix"/>
</dbReference>
<evidence type="ECO:0000313" key="3">
    <source>
        <dbReference type="EMBL" id="RKT44470.1"/>
    </source>
</evidence>
<dbReference type="AlphaFoldDB" id="A0A495V6Y9"/>
<dbReference type="Gene3D" id="2.160.20.10">
    <property type="entry name" value="Single-stranded right-handed beta-helix, Pectin lyase-like"/>
    <property type="match status" value="1"/>
</dbReference>
<accession>A0A495V6Y9</accession>
<dbReference type="NCBIfam" id="NF041518">
    <property type="entry name" value="choice_anch_Q"/>
    <property type="match status" value="1"/>
</dbReference>
<feature type="chain" id="PRO_5019763991" evidence="1">
    <location>
        <begin position="40"/>
        <end position="884"/>
    </location>
</feature>
<dbReference type="InterPro" id="IPR012334">
    <property type="entry name" value="Pectin_lyas_fold"/>
</dbReference>
<dbReference type="SUPFAM" id="SSF69318">
    <property type="entry name" value="Integrin alpha N-terminal domain"/>
    <property type="match status" value="1"/>
</dbReference>
<reference evidence="3 4" key="1">
    <citation type="submission" date="2018-10" db="EMBL/GenBank/DDBJ databases">
        <title>Genomic Encyclopedia of Archaeal and Bacterial Type Strains, Phase II (KMG-II): from individual species to whole genera.</title>
        <authorList>
            <person name="Goeker M."/>
        </authorList>
    </citation>
    <scope>NUCLEOTIDE SEQUENCE [LARGE SCALE GENOMIC DNA]</scope>
    <source>
        <strain evidence="3 4">DSM 235</strain>
    </source>
</reference>
<protein>
    <submittedName>
        <fullName evidence="3">Parallel beta helix pectate lyase-like protein</fullName>
    </submittedName>
</protein>
<keyword evidence="3" id="KW-0456">Lyase</keyword>
<keyword evidence="4" id="KW-1185">Reference proteome</keyword>
<dbReference type="InterPro" id="IPR011050">
    <property type="entry name" value="Pectin_lyase_fold/virulence"/>
</dbReference>
<dbReference type="SUPFAM" id="SSF51126">
    <property type="entry name" value="Pectin lyase-like"/>
    <property type="match status" value="1"/>
</dbReference>
<dbReference type="GO" id="GO:0016829">
    <property type="term" value="F:lyase activity"/>
    <property type="evidence" value="ECO:0007669"/>
    <property type="project" value="UniProtKB-KW"/>
</dbReference>
<name>A0A495V6Y9_9GAMM</name>
<sequence length="884" mass="91038">MNALRSRRPNTLGSRLVNIAAVLAISAASLTLLPTTAHAATFTVTNLNDSGLGSLRQAIRDANANVQTGADTIRFQAGLRGDIVLLTQLPSISRDLNIVGPGADTLTIFPNRQSDGLVIRSDRTVTISGLRITNARIGVNNDGILTVNNCEISGNFSSGLSNRGYNARLTLNRSLVSENRGRGINNEVGGSLIVNESTLVDNITTSSFGGGGIYSSNSATMLTVINSTLNGNSAPNGPGGGVTMGSANNVTFYNNTLSGNTAERGGALSVSGGLAVANSTITGNLATREGGGIYVDGVLFISNSIVAGNRTTAMGNTGIEIIRPSTRGTFTSRGYNLFGQNGVSGLTNVTPSAGDLILSGSIATAVVALSNNGGPTRTHLPVSGGPAVNGGSNSLIPAGVGRDQRGAPRVTGGNVDIGSVELGVPPRADHVGLHNPGAGAFFLRYSHSGGAADASFRFGPSGSDWRPLTGDWNGNGQDTVGLYDPARGVFYLRNTIGGGVADLSFGFGPSGRAWRPLSGDWNGNGRAGVGLYDPATGSFFLRNTLGGGAADYGFRFGPAGRNWIPLSGDWDGDGRTTIGLYDPLDGTFHLRNSLSGGVASVSFRFGPAGRNWVPLSGDWNGDGQTTIGLYDPVSGSYYLRNRLSGGTADLSFRFGPAPSSWTPLSGTWQLPGTAGNDIDSALLEAADALNEDAALPFSRALDPSELPTSLQTRLTEAQAEARDAYSGADGGWIVFVTDTALVAEDTNGTTDVYGYDPLADTLALVSRGTDGRAGNGASFGAHLDGAGMRMVFVSEASNLVADDINGAADVFLYEAAFDHIHRISRNSFGEAADGASRAARLSADGRHVAFVSAATNLAEDSLDGGEALFAHELASGLTQRIELD</sequence>
<dbReference type="EMBL" id="RBXL01000001">
    <property type="protein sequence ID" value="RKT44470.1"/>
    <property type="molecule type" value="Genomic_DNA"/>
</dbReference>
<evidence type="ECO:0000313" key="4">
    <source>
        <dbReference type="Proteomes" id="UP000274556"/>
    </source>
</evidence>
<dbReference type="Proteomes" id="UP000274556">
    <property type="component" value="Unassembled WGS sequence"/>
</dbReference>
<dbReference type="RefSeq" id="WP_120796909.1">
    <property type="nucleotide sequence ID" value="NZ_RBXL01000001.1"/>
</dbReference>
<feature type="signal peptide" evidence="1">
    <location>
        <begin position="1"/>
        <end position="39"/>
    </location>
</feature>
<dbReference type="InterPro" id="IPR028994">
    <property type="entry name" value="Integrin_alpha_N"/>
</dbReference>
<gene>
    <name evidence="3" type="ORF">BDD21_1854</name>
</gene>
<feature type="domain" description="Right handed beta helix" evidence="2">
    <location>
        <begin position="109"/>
        <end position="228"/>
    </location>
</feature>
<keyword evidence="1" id="KW-0732">Signal</keyword>
<dbReference type="SUPFAM" id="SSF69304">
    <property type="entry name" value="Tricorn protease N-terminal domain"/>
    <property type="match status" value="1"/>
</dbReference>
<proteinExistence type="predicted"/>
<evidence type="ECO:0000256" key="1">
    <source>
        <dbReference type="SAM" id="SignalP"/>
    </source>
</evidence>
<dbReference type="SMART" id="SM00710">
    <property type="entry name" value="PbH1"/>
    <property type="match status" value="6"/>
</dbReference>
<dbReference type="OrthoDB" id="9815414at2"/>
<comment type="caution">
    <text evidence="3">The sequence shown here is derived from an EMBL/GenBank/DDBJ whole genome shotgun (WGS) entry which is preliminary data.</text>
</comment>
<organism evidence="3 4">
    <name type="scientific">Thiocapsa rosea</name>
    <dbReference type="NCBI Taxonomy" id="69360"/>
    <lineage>
        <taxon>Bacteria</taxon>
        <taxon>Pseudomonadati</taxon>
        <taxon>Pseudomonadota</taxon>
        <taxon>Gammaproteobacteria</taxon>
        <taxon>Chromatiales</taxon>
        <taxon>Chromatiaceae</taxon>
        <taxon>Thiocapsa</taxon>
    </lineage>
</organism>